<evidence type="ECO:0000313" key="2">
    <source>
        <dbReference type="Proteomes" id="UP000054359"/>
    </source>
</evidence>
<reference evidence="1 2" key="1">
    <citation type="submission" date="2013-11" db="EMBL/GenBank/DDBJ databases">
        <title>Genome sequencing of Stegodyphus mimosarum.</title>
        <authorList>
            <person name="Bechsgaard J."/>
        </authorList>
    </citation>
    <scope>NUCLEOTIDE SEQUENCE [LARGE SCALE GENOMIC DNA]</scope>
</reference>
<protein>
    <submittedName>
        <fullName evidence="1">Uncharacterized protein</fullName>
    </submittedName>
</protein>
<dbReference type="EMBL" id="KK113066">
    <property type="protein sequence ID" value="KFM59259.1"/>
    <property type="molecule type" value="Genomic_DNA"/>
</dbReference>
<dbReference type="AlphaFoldDB" id="A0A087T2C0"/>
<accession>A0A087T2C0</accession>
<name>A0A087T2C0_STEMI</name>
<proteinExistence type="predicted"/>
<dbReference type="Proteomes" id="UP000054359">
    <property type="component" value="Unassembled WGS sequence"/>
</dbReference>
<feature type="non-terminal residue" evidence="1">
    <location>
        <position position="137"/>
    </location>
</feature>
<dbReference type="InterPro" id="IPR029245">
    <property type="entry name" value="DUF4528"/>
</dbReference>
<sequence>MNSKVIYGPLMRIRLHLQPELLLRKPSASEVLTCHIKQRKYPPWTSYFIKYSSIVNDQFSLSYFNWQVGQANYHILRTGCFPYIKYHCTKASFQNLDYENKFFLVLKILNIGLPTMAYGLGATFLIKHEEIVHTCKG</sequence>
<dbReference type="OMA" id="QFHDVAN"/>
<dbReference type="OrthoDB" id="9970237at2759"/>
<dbReference type="Pfam" id="PF15031">
    <property type="entry name" value="DUF4528"/>
    <property type="match status" value="1"/>
</dbReference>
<organism evidence="1 2">
    <name type="scientific">Stegodyphus mimosarum</name>
    <name type="common">African social velvet spider</name>
    <dbReference type="NCBI Taxonomy" id="407821"/>
    <lineage>
        <taxon>Eukaryota</taxon>
        <taxon>Metazoa</taxon>
        <taxon>Ecdysozoa</taxon>
        <taxon>Arthropoda</taxon>
        <taxon>Chelicerata</taxon>
        <taxon>Arachnida</taxon>
        <taxon>Araneae</taxon>
        <taxon>Araneomorphae</taxon>
        <taxon>Entelegynae</taxon>
        <taxon>Eresoidea</taxon>
        <taxon>Eresidae</taxon>
        <taxon>Stegodyphus</taxon>
    </lineage>
</organism>
<dbReference type="PANTHER" id="PTHR34651:SF1">
    <property type="entry name" value="SIMILAR TO ENSANGP00000021391"/>
    <property type="match status" value="1"/>
</dbReference>
<dbReference type="PANTHER" id="PTHR34651">
    <property type="entry name" value="SIMILAR TO ENSANGP00000021391"/>
    <property type="match status" value="1"/>
</dbReference>
<gene>
    <name evidence="1" type="ORF">X975_04755</name>
</gene>
<keyword evidence="2" id="KW-1185">Reference proteome</keyword>
<evidence type="ECO:0000313" key="1">
    <source>
        <dbReference type="EMBL" id="KFM59259.1"/>
    </source>
</evidence>